<keyword evidence="3" id="KW-1185">Reference proteome</keyword>
<dbReference type="RefSeq" id="WP_223985198.1">
    <property type="nucleotide sequence ID" value="NZ_CAJZAG010000003.1"/>
</dbReference>
<organism evidence="2 3">
    <name type="scientific">Cupriavidus pampae</name>
    <dbReference type="NCBI Taxonomy" id="659251"/>
    <lineage>
        <taxon>Bacteria</taxon>
        <taxon>Pseudomonadati</taxon>
        <taxon>Pseudomonadota</taxon>
        <taxon>Betaproteobacteria</taxon>
        <taxon>Burkholderiales</taxon>
        <taxon>Burkholderiaceae</taxon>
        <taxon>Cupriavidus</taxon>
    </lineage>
</organism>
<dbReference type="Gene3D" id="3.40.50.1820">
    <property type="entry name" value="alpha/beta hydrolase"/>
    <property type="match status" value="1"/>
</dbReference>
<proteinExistence type="predicted"/>
<dbReference type="PANTHER" id="PTHR43798">
    <property type="entry name" value="MONOACYLGLYCEROL LIPASE"/>
    <property type="match status" value="1"/>
</dbReference>
<evidence type="ECO:0000313" key="2">
    <source>
        <dbReference type="EMBL" id="CAG9169706.1"/>
    </source>
</evidence>
<dbReference type="Proteomes" id="UP000706525">
    <property type="component" value="Unassembled WGS sequence"/>
</dbReference>
<keyword evidence="2" id="KW-0378">Hydrolase</keyword>
<evidence type="ECO:0000313" key="3">
    <source>
        <dbReference type="Proteomes" id="UP000706525"/>
    </source>
</evidence>
<dbReference type="InterPro" id="IPR012354">
    <property type="entry name" value="Esterase_lipase"/>
</dbReference>
<comment type="caution">
    <text evidence="2">The sequence shown here is derived from an EMBL/GenBank/DDBJ whole genome shotgun (WGS) entry which is preliminary data.</text>
</comment>
<dbReference type="SUPFAM" id="SSF53474">
    <property type="entry name" value="alpha/beta-Hydrolases"/>
    <property type="match status" value="1"/>
</dbReference>
<name>A0ABN7YBA2_9BURK</name>
<dbReference type="InterPro" id="IPR050266">
    <property type="entry name" value="AB_hydrolase_sf"/>
</dbReference>
<dbReference type="InterPro" id="IPR022742">
    <property type="entry name" value="Hydrolase_4"/>
</dbReference>
<gene>
    <name evidence="2" type="primary">est</name>
    <name evidence="2" type="ORF">LMG32289_01807</name>
</gene>
<dbReference type="InterPro" id="IPR029058">
    <property type="entry name" value="AB_hydrolase_fold"/>
</dbReference>
<protein>
    <submittedName>
        <fullName evidence="2">Carboxylesterase</fullName>
        <ecNumber evidence="2">3.1.1.1</ecNumber>
    </submittedName>
</protein>
<sequence>MRTTTCPPTPSPARTAALLIHGLGGTRHDFGVVYRQIGQTGIDTHAITLPGHGTTPDDLSDTRAEEWLDAVTTVYRKLLAQYDTVHVAGMCMGALLAILLCAREQHSVGRLVALSPPLRLDGWSLPWYQRLRHLLYVVPTLAARIKVEEKAPYGIKNTQVRRIVESRFARGDNSHYSWVPLACVREVDRLRRWTRREAARIACPTLIVHAREDELTSLESANQLQRRIPHAEVSVLENSYHMIGMDNDRKQVASQVNDFLLDHPSSGCRSMPMAQRVSRST</sequence>
<evidence type="ECO:0000259" key="1">
    <source>
        <dbReference type="Pfam" id="PF12146"/>
    </source>
</evidence>
<dbReference type="EC" id="3.1.1.1" evidence="2"/>
<reference evidence="2 3" key="1">
    <citation type="submission" date="2021-08" db="EMBL/GenBank/DDBJ databases">
        <authorList>
            <person name="Peeters C."/>
        </authorList>
    </citation>
    <scope>NUCLEOTIDE SEQUENCE [LARGE SCALE GENOMIC DNA]</scope>
    <source>
        <strain evidence="2 3">LMG 32289</strain>
    </source>
</reference>
<accession>A0ABN7YBA2</accession>
<dbReference type="PIRSF" id="PIRSF017388">
    <property type="entry name" value="Esterase_lipase"/>
    <property type="match status" value="1"/>
</dbReference>
<dbReference type="GO" id="GO:0106435">
    <property type="term" value="F:carboxylesterase activity"/>
    <property type="evidence" value="ECO:0007669"/>
    <property type="project" value="UniProtKB-EC"/>
</dbReference>
<dbReference type="Pfam" id="PF12146">
    <property type="entry name" value="Hydrolase_4"/>
    <property type="match status" value="1"/>
</dbReference>
<dbReference type="EMBL" id="CAJZAG010000003">
    <property type="protein sequence ID" value="CAG9169706.1"/>
    <property type="molecule type" value="Genomic_DNA"/>
</dbReference>
<feature type="domain" description="Serine aminopeptidase S33" evidence="1">
    <location>
        <begin position="13"/>
        <end position="247"/>
    </location>
</feature>
<dbReference type="PANTHER" id="PTHR43798:SF5">
    <property type="entry name" value="MONOACYLGLYCEROL LIPASE ABHD6"/>
    <property type="match status" value="1"/>
</dbReference>